<keyword evidence="4" id="KW-1185">Reference proteome</keyword>
<dbReference type="InterPro" id="IPR029044">
    <property type="entry name" value="Nucleotide-diphossugar_trans"/>
</dbReference>
<protein>
    <submittedName>
        <fullName evidence="3">Dolichol-phosphate mannosyltransferase</fullName>
    </submittedName>
</protein>
<dbReference type="EMBL" id="VITW01000006">
    <property type="protein sequence ID" value="TWB72435.1"/>
    <property type="molecule type" value="Genomic_DNA"/>
</dbReference>
<proteinExistence type="predicted"/>
<evidence type="ECO:0000259" key="2">
    <source>
        <dbReference type="Pfam" id="PF00535"/>
    </source>
</evidence>
<accession>A0A560ILY9</accession>
<dbReference type="GO" id="GO:0005886">
    <property type="term" value="C:plasma membrane"/>
    <property type="evidence" value="ECO:0007669"/>
    <property type="project" value="TreeGrafter"/>
</dbReference>
<name>A0A560ILY9_9BRAD</name>
<dbReference type="Pfam" id="PF00535">
    <property type="entry name" value="Glycos_transf_2"/>
    <property type="match status" value="1"/>
</dbReference>
<dbReference type="AlphaFoldDB" id="A0A560ILY9"/>
<evidence type="ECO:0000313" key="4">
    <source>
        <dbReference type="Proteomes" id="UP000315914"/>
    </source>
</evidence>
<keyword evidence="1" id="KW-1133">Transmembrane helix</keyword>
<sequence>MTSDEPPRPIVSIVIPAHNEAENLPILLRELCATITPLARLQIVCVDDGSTDGTFAVLLDAAKQDHRIKYIRLSRNFGHQAALRAGLFYSTGDCVVSMDADLQHPVRLVPDMIKKWQEGYEVVLTKRKQSDDLPIFKRFTSDLFYLVINGLSDVYIDPGSADFRLLDRKVVDVVKSLSETDFFLRGIIPWVGFKSCNIEYMPDRRRFGDTKYSLRKMISFAISGVVSNSIRPLRIATLLSAMISGLAALYMLYAVHIYFVYGQVVPGWASVVVVVCFIGGLQLLVMGVVGEYIGRILRESRKRPGFVVSATNMNAQAGE</sequence>
<dbReference type="CDD" id="cd04187">
    <property type="entry name" value="DPM1_like_bac"/>
    <property type="match status" value="1"/>
</dbReference>
<gene>
    <name evidence="3" type="ORF">FBZ95_106150</name>
</gene>
<dbReference type="SUPFAM" id="SSF53448">
    <property type="entry name" value="Nucleotide-diphospho-sugar transferases"/>
    <property type="match status" value="1"/>
</dbReference>
<dbReference type="InterPro" id="IPR001173">
    <property type="entry name" value="Glyco_trans_2-like"/>
</dbReference>
<feature type="domain" description="Glycosyltransferase 2-like" evidence="2">
    <location>
        <begin position="12"/>
        <end position="140"/>
    </location>
</feature>
<evidence type="ECO:0000313" key="3">
    <source>
        <dbReference type="EMBL" id="TWB72435.1"/>
    </source>
</evidence>
<feature type="transmembrane region" description="Helical" evidence="1">
    <location>
        <begin position="267"/>
        <end position="293"/>
    </location>
</feature>
<organism evidence="3 4">
    <name type="scientific">Bradyrhizobium sacchari</name>
    <dbReference type="NCBI Taxonomy" id="1399419"/>
    <lineage>
        <taxon>Bacteria</taxon>
        <taxon>Pseudomonadati</taxon>
        <taxon>Pseudomonadota</taxon>
        <taxon>Alphaproteobacteria</taxon>
        <taxon>Hyphomicrobiales</taxon>
        <taxon>Nitrobacteraceae</taxon>
        <taxon>Bradyrhizobium</taxon>
    </lineage>
</organism>
<evidence type="ECO:0000256" key="1">
    <source>
        <dbReference type="SAM" id="Phobius"/>
    </source>
</evidence>
<keyword evidence="1" id="KW-0812">Transmembrane</keyword>
<dbReference type="GO" id="GO:0016757">
    <property type="term" value="F:glycosyltransferase activity"/>
    <property type="evidence" value="ECO:0007669"/>
    <property type="project" value="UniProtKB-KW"/>
</dbReference>
<dbReference type="InterPro" id="IPR050256">
    <property type="entry name" value="Glycosyltransferase_2"/>
</dbReference>
<keyword evidence="1" id="KW-0472">Membrane</keyword>
<feature type="transmembrane region" description="Helical" evidence="1">
    <location>
        <begin position="238"/>
        <end position="261"/>
    </location>
</feature>
<dbReference type="PANTHER" id="PTHR48090:SF8">
    <property type="entry name" value="GLYCOSYLTRANSFERASE CSBB-RELATED"/>
    <property type="match status" value="1"/>
</dbReference>
<dbReference type="PANTHER" id="PTHR48090">
    <property type="entry name" value="UNDECAPRENYL-PHOSPHATE 4-DEOXY-4-FORMAMIDO-L-ARABINOSE TRANSFERASE-RELATED"/>
    <property type="match status" value="1"/>
</dbReference>
<dbReference type="STRING" id="1399419.A5906_15055"/>
<dbReference type="Gene3D" id="3.90.550.10">
    <property type="entry name" value="Spore Coat Polysaccharide Biosynthesis Protein SpsA, Chain A"/>
    <property type="match status" value="1"/>
</dbReference>
<keyword evidence="3" id="KW-0328">Glycosyltransferase</keyword>
<comment type="caution">
    <text evidence="3">The sequence shown here is derived from an EMBL/GenBank/DDBJ whole genome shotgun (WGS) entry which is preliminary data.</text>
</comment>
<keyword evidence="3" id="KW-0808">Transferase</keyword>
<reference evidence="3 4" key="1">
    <citation type="submission" date="2019-06" db="EMBL/GenBank/DDBJ databases">
        <title>Genomic Encyclopedia of Type Strains, Phase IV (KMG-V): Genome sequencing to study the core and pangenomes of soil and plant-associated prokaryotes.</title>
        <authorList>
            <person name="Whitman W."/>
        </authorList>
    </citation>
    <scope>NUCLEOTIDE SEQUENCE [LARGE SCALE GENOMIC DNA]</scope>
    <source>
        <strain evidence="3 4">BR 10556</strain>
    </source>
</reference>
<dbReference type="Proteomes" id="UP000315914">
    <property type="component" value="Unassembled WGS sequence"/>
</dbReference>